<evidence type="ECO:0000313" key="3">
    <source>
        <dbReference type="EMBL" id="GER37466.1"/>
    </source>
</evidence>
<evidence type="ECO:0000256" key="2">
    <source>
        <dbReference type="SAM" id="Phobius"/>
    </source>
</evidence>
<feature type="transmembrane region" description="Helical" evidence="2">
    <location>
        <begin position="230"/>
        <end position="258"/>
    </location>
</feature>
<protein>
    <submittedName>
        <fullName evidence="3">Uncharacterized protein</fullName>
    </submittedName>
</protein>
<dbReference type="EMBL" id="BKCP01005383">
    <property type="protein sequence ID" value="GER37466.1"/>
    <property type="molecule type" value="Genomic_DNA"/>
</dbReference>
<keyword evidence="2" id="KW-0472">Membrane</keyword>
<feature type="region of interest" description="Disordered" evidence="1">
    <location>
        <begin position="158"/>
        <end position="178"/>
    </location>
</feature>
<comment type="caution">
    <text evidence="3">The sequence shown here is derived from an EMBL/GenBank/DDBJ whole genome shotgun (WGS) entry which is preliminary data.</text>
</comment>
<gene>
    <name evidence="3" type="ORF">STAS_13877</name>
</gene>
<sequence length="320" mass="35596">MLKVMQKYVSMMLRHDRRPTEKAVNNQSLTMLVTFMVSTEFFNNLRGSALAKSTSEAYSRPSSPLSLSAWISTTKVTQQRWPAHSLVGSEPEIEHPTHPRRDPLLRRRCRFDLDVEGDVEACEWKLNLASDSNTQYVDENDEEFCDHMPYLQNREVKSENINSKQKEKENKGNHKKIKHSKETIGFSSDSASSSGTTSFRGSLVHTISLFPSPRLIGDINLHPSRRHLTAATFLICIAVCLFSTAAAPLAIAPPLVLLGKLSLKLHISEIPETMFFPCRSGGISVLTLSSNSETTFTRISLTVSSDSRAPIAESVSSSVL</sequence>
<organism evidence="3 4">
    <name type="scientific">Striga asiatica</name>
    <name type="common">Asiatic witchweed</name>
    <name type="synonym">Buchnera asiatica</name>
    <dbReference type="NCBI Taxonomy" id="4170"/>
    <lineage>
        <taxon>Eukaryota</taxon>
        <taxon>Viridiplantae</taxon>
        <taxon>Streptophyta</taxon>
        <taxon>Embryophyta</taxon>
        <taxon>Tracheophyta</taxon>
        <taxon>Spermatophyta</taxon>
        <taxon>Magnoliopsida</taxon>
        <taxon>eudicotyledons</taxon>
        <taxon>Gunneridae</taxon>
        <taxon>Pentapetalae</taxon>
        <taxon>asterids</taxon>
        <taxon>lamiids</taxon>
        <taxon>Lamiales</taxon>
        <taxon>Orobanchaceae</taxon>
        <taxon>Buchnereae</taxon>
        <taxon>Striga</taxon>
    </lineage>
</organism>
<keyword evidence="2" id="KW-0812">Transmembrane</keyword>
<evidence type="ECO:0000256" key="1">
    <source>
        <dbReference type="SAM" id="MobiDB-lite"/>
    </source>
</evidence>
<reference evidence="4" key="1">
    <citation type="journal article" date="2019" name="Curr. Biol.">
        <title>Genome Sequence of Striga asiatica Provides Insight into the Evolution of Plant Parasitism.</title>
        <authorList>
            <person name="Yoshida S."/>
            <person name="Kim S."/>
            <person name="Wafula E.K."/>
            <person name="Tanskanen J."/>
            <person name="Kim Y.M."/>
            <person name="Honaas L."/>
            <person name="Yang Z."/>
            <person name="Spallek T."/>
            <person name="Conn C.E."/>
            <person name="Ichihashi Y."/>
            <person name="Cheong K."/>
            <person name="Cui S."/>
            <person name="Der J.P."/>
            <person name="Gundlach H."/>
            <person name="Jiao Y."/>
            <person name="Hori C."/>
            <person name="Ishida J.K."/>
            <person name="Kasahara H."/>
            <person name="Kiba T."/>
            <person name="Kim M.S."/>
            <person name="Koo N."/>
            <person name="Laohavisit A."/>
            <person name="Lee Y.H."/>
            <person name="Lumba S."/>
            <person name="McCourt P."/>
            <person name="Mortimer J.C."/>
            <person name="Mutuku J.M."/>
            <person name="Nomura T."/>
            <person name="Sasaki-Sekimoto Y."/>
            <person name="Seto Y."/>
            <person name="Wang Y."/>
            <person name="Wakatake T."/>
            <person name="Sakakibara H."/>
            <person name="Demura T."/>
            <person name="Yamaguchi S."/>
            <person name="Yoneyama K."/>
            <person name="Manabe R.I."/>
            <person name="Nelson D.C."/>
            <person name="Schulman A.H."/>
            <person name="Timko M.P."/>
            <person name="dePamphilis C.W."/>
            <person name="Choi D."/>
            <person name="Shirasu K."/>
        </authorList>
    </citation>
    <scope>NUCLEOTIDE SEQUENCE [LARGE SCALE GENOMIC DNA]</scope>
    <source>
        <strain evidence="4">cv. UVA1</strain>
    </source>
</reference>
<accession>A0A5A7PXN9</accession>
<keyword evidence="4" id="KW-1185">Reference proteome</keyword>
<dbReference type="Proteomes" id="UP000325081">
    <property type="component" value="Unassembled WGS sequence"/>
</dbReference>
<name>A0A5A7PXN9_STRAF</name>
<proteinExistence type="predicted"/>
<dbReference type="AlphaFoldDB" id="A0A5A7PXN9"/>
<keyword evidence="2" id="KW-1133">Transmembrane helix</keyword>
<feature type="compositionally biased region" description="Basic and acidic residues" evidence="1">
    <location>
        <begin position="158"/>
        <end position="172"/>
    </location>
</feature>
<evidence type="ECO:0000313" key="4">
    <source>
        <dbReference type="Proteomes" id="UP000325081"/>
    </source>
</evidence>